<evidence type="ECO:0000259" key="12">
    <source>
        <dbReference type="Pfam" id="PF24419"/>
    </source>
</evidence>
<proteinExistence type="inferred from homology"/>
<dbReference type="GO" id="GO:0005524">
    <property type="term" value="F:ATP binding"/>
    <property type="evidence" value="ECO:0007669"/>
    <property type="project" value="UniProtKB-KW"/>
</dbReference>
<keyword evidence="3" id="KW-0698">rRNA processing</keyword>
<keyword evidence="15" id="KW-1185">Reference proteome</keyword>
<comment type="caution">
    <text evidence="14">The sequence shown here is derived from an EMBL/GenBank/DDBJ whole genome shotgun (WGS) entry which is preliminary data.</text>
</comment>
<dbReference type="Gene3D" id="3.40.50.300">
    <property type="entry name" value="P-loop containing nucleotide triphosphate hydrolases"/>
    <property type="match status" value="1"/>
</dbReference>
<dbReference type="SUPFAM" id="SSF52540">
    <property type="entry name" value="P-loop containing nucleoside triphosphate hydrolases"/>
    <property type="match status" value="1"/>
</dbReference>
<comment type="similarity">
    <text evidence="2">Belongs to the Clp1 family. NOL9/GRC3 subfamily.</text>
</comment>
<sequence length="724" mass="79032">MKAQRGSSRPKHNQRNGNKRAKNPKWHGHNKSLHSDVAHNLLLASARNDHGTADSGKPNLKSLKRQFAKAVSGSRTMSSHLPAEPKRKSQATSTHANGQAQTWSSGSDSDTEDSQGWRSYAQSVLQNGMPSGVDAGEGLQPECLGEDTQLFLTQFDHVKNRTLMVMQPGQTLCFRGKCLLTCLYGRVEVLGFTIEEGQQPYALYSPASHCPLSITALADSPLTTKHRREGRQEAKLIVRKHLSTVPKNHLLNEMDSDSCVILLEALDNPLTRFLTSQTQLKELFGLSSKELREDSAVANSALSAVGLTALSSSSCRGLVSSRSYRDSLHRLVRVWGDDEGDRCPVILVYGAKNSGKSTFVRHLINSLLNHTTSVEYLECDVGQTEFTPPGCLSLTVVTEPLLGPPFTHQQQPRHMVYYGQADCQSDLDRYLESLKSLWRHSSGDMPVIINTMGWVKGLGFQLLVDLVRLFSVTHVVQLSFGGTSQCPALTPELLRTAHGWQTHPPAPPALGQAELQEAPHSHVFLSVQSEFEGAGTSGEMRHQRSNELRDLALLGYFSQMQAPNSNIVRPLHCFTPYQVSLSAVAVGVTHCEVAPTHILYAANASLVGLCCLDEKVVGRGGPVLLSQTPICPCVGLGVLRGVDMIRGLYFLVTPIPPALLSRVNCLLLGEISLPKALLTTQAGVEGDLPYVTTDYSFELTGAGKVHVFKGLYRPSFVKPNTTNK</sequence>
<dbReference type="PANTHER" id="PTHR12755">
    <property type="entry name" value="CLEAVAGE/POLYADENYLATION FACTOR IA SUBUNIT CLP1P"/>
    <property type="match status" value="1"/>
</dbReference>
<evidence type="ECO:0000259" key="11">
    <source>
        <dbReference type="Pfam" id="PF16575"/>
    </source>
</evidence>
<dbReference type="InterPro" id="IPR027417">
    <property type="entry name" value="P-loop_NTPase"/>
</dbReference>
<evidence type="ECO:0000256" key="6">
    <source>
        <dbReference type="ARBA" id="ARBA00022777"/>
    </source>
</evidence>
<feature type="compositionally biased region" description="Polar residues" evidence="10">
    <location>
        <begin position="90"/>
        <end position="116"/>
    </location>
</feature>
<feature type="region of interest" description="Disordered" evidence="10">
    <location>
        <begin position="1"/>
        <end position="116"/>
    </location>
</feature>
<dbReference type="GO" id="GO:0006364">
    <property type="term" value="P:rRNA processing"/>
    <property type="evidence" value="ECO:0007669"/>
    <property type="project" value="UniProtKB-KW"/>
</dbReference>
<dbReference type="AlphaFoldDB" id="A0ABD1KY00"/>
<dbReference type="InterPro" id="IPR057570">
    <property type="entry name" value="NOL9_C"/>
</dbReference>
<feature type="compositionally biased region" description="Basic residues" evidence="10">
    <location>
        <begin position="8"/>
        <end position="32"/>
    </location>
</feature>
<evidence type="ECO:0000259" key="13">
    <source>
        <dbReference type="Pfam" id="PF25467"/>
    </source>
</evidence>
<dbReference type="PANTHER" id="PTHR12755:SF3">
    <property type="entry name" value="POLYNUCLEOTIDE 5'-HYDROXYL-KINASE NOL9"/>
    <property type="match status" value="1"/>
</dbReference>
<dbReference type="InterPro" id="IPR032319">
    <property type="entry name" value="CLP1_P"/>
</dbReference>
<dbReference type="InterPro" id="IPR045116">
    <property type="entry name" value="Clp1/Grc3"/>
</dbReference>
<reference evidence="14 15" key="1">
    <citation type="submission" date="2024-09" db="EMBL/GenBank/DDBJ databases">
        <title>A chromosome-level genome assembly of Gray's grenadier anchovy, Coilia grayii.</title>
        <authorList>
            <person name="Fu Z."/>
        </authorList>
    </citation>
    <scope>NUCLEOTIDE SEQUENCE [LARGE SCALE GENOMIC DNA]</scope>
    <source>
        <strain evidence="14">G4</strain>
        <tissue evidence="14">Muscle</tissue>
    </source>
</reference>
<comment type="subcellular location">
    <subcellularLocation>
        <location evidence="1">Nucleus</location>
        <location evidence="1">Nucleolus</location>
    </subcellularLocation>
</comment>
<dbReference type="Pfam" id="PF16575">
    <property type="entry name" value="CLP1_P"/>
    <property type="match status" value="1"/>
</dbReference>
<evidence type="ECO:0000256" key="2">
    <source>
        <dbReference type="ARBA" id="ARBA00011003"/>
    </source>
</evidence>
<dbReference type="GO" id="GO:0005730">
    <property type="term" value="C:nucleolus"/>
    <property type="evidence" value="ECO:0007669"/>
    <property type="project" value="UniProtKB-SubCell"/>
</dbReference>
<name>A0ABD1KY00_9TELE</name>
<evidence type="ECO:0000256" key="1">
    <source>
        <dbReference type="ARBA" id="ARBA00004604"/>
    </source>
</evidence>
<evidence type="ECO:0000313" key="15">
    <source>
        <dbReference type="Proteomes" id="UP001591681"/>
    </source>
</evidence>
<evidence type="ECO:0000256" key="4">
    <source>
        <dbReference type="ARBA" id="ARBA00022679"/>
    </source>
</evidence>
<keyword evidence="7" id="KW-0067">ATP-binding</keyword>
<feature type="domain" description="Clp1 P-loop" evidence="11">
    <location>
        <begin position="350"/>
        <end position="479"/>
    </location>
</feature>
<dbReference type="GO" id="GO:0016301">
    <property type="term" value="F:kinase activity"/>
    <property type="evidence" value="ECO:0007669"/>
    <property type="project" value="UniProtKB-KW"/>
</dbReference>
<feature type="domain" description="NOL9 C-terminal" evidence="13">
    <location>
        <begin position="575"/>
        <end position="674"/>
    </location>
</feature>
<dbReference type="EMBL" id="JBHFQA010000001">
    <property type="protein sequence ID" value="KAL2103896.1"/>
    <property type="molecule type" value="Genomic_DNA"/>
</dbReference>
<keyword evidence="4" id="KW-0808">Transferase</keyword>
<dbReference type="InterPro" id="IPR057573">
    <property type="entry name" value="NOL9_N"/>
</dbReference>
<evidence type="ECO:0000256" key="9">
    <source>
        <dbReference type="ARBA" id="ARBA00071212"/>
    </source>
</evidence>
<evidence type="ECO:0000256" key="8">
    <source>
        <dbReference type="ARBA" id="ARBA00023242"/>
    </source>
</evidence>
<keyword evidence="8" id="KW-0539">Nucleus</keyword>
<evidence type="ECO:0000256" key="3">
    <source>
        <dbReference type="ARBA" id="ARBA00022552"/>
    </source>
</evidence>
<gene>
    <name evidence="14" type="ORF">ACEWY4_000764</name>
</gene>
<keyword evidence="6" id="KW-0418">Kinase</keyword>
<evidence type="ECO:0000313" key="14">
    <source>
        <dbReference type="EMBL" id="KAL2103896.1"/>
    </source>
</evidence>
<accession>A0ABD1KY00</accession>
<dbReference type="Proteomes" id="UP001591681">
    <property type="component" value="Unassembled WGS sequence"/>
</dbReference>
<evidence type="ECO:0000256" key="10">
    <source>
        <dbReference type="SAM" id="MobiDB-lite"/>
    </source>
</evidence>
<protein>
    <recommendedName>
        <fullName evidence="9">Polynucleotide 5'-hydroxyl-kinase NOL9</fullName>
    </recommendedName>
</protein>
<dbReference type="Pfam" id="PF25467">
    <property type="entry name" value="NOL9_C"/>
    <property type="match status" value="1"/>
</dbReference>
<evidence type="ECO:0000256" key="7">
    <source>
        <dbReference type="ARBA" id="ARBA00022840"/>
    </source>
</evidence>
<dbReference type="Pfam" id="PF24419">
    <property type="entry name" value="Cupin_NOL9"/>
    <property type="match status" value="1"/>
</dbReference>
<evidence type="ECO:0000256" key="5">
    <source>
        <dbReference type="ARBA" id="ARBA00022741"/>
    </source>
</evidence>
<keyword evidence="5" id="KW-0547">Nucleotide-binding</keyword>
<feature type="domain" description="NOL9 N-terminal" evidence="12">
    <location>
        <begin position="156"/>
        <end position="288"/>
    </location>
</feature>
<organism evidence="14 15">
    <name type="scientific">Coilia grayii</name>
    <name type="common">Gray's grenadier anchovy</name>
    <dbReference type="NCBI Taxonomy" id="363190"/>
    <lineage>
        <taxon>Eukaryota</taxon>
        <taxon>Metazoa</taxon>
        <taxon>Chordata</taxon>
        <taxon>Craniata</taxon>
        <taxon>Vertebrata</taxon>
        <taxon>Euteleostomi</taxon>
        <taxon>Actinopterygii</taxon>
        <taxon>Neopterygii</taxon>
        <taxon>Teleostei</taxon>
        <taxon>Clupei</taxon>
        <taxon>Clupeiformes</taxon>
        <taxon>Clupeoidei</taxon>
        <taxon>Engraulidae</taxon>
        <taxon>Coilinae</taxon>
        <taxon>Coilia</taxon>
    </lineage>
</organism>